<dbReference type="AlphaFoldDB" id="A0A8D5A155"/>
<evidence type="ECO:0000256" key="12">
    <source>
        <dbReference type="ARBA" id="ARBA00023316"/>
    </source>
</evidence>
<dbReference type="InterPro" id="IPR005758">
    <property type="entry name" value="UDP-N-AcMur_Ala_ligase_MurC"/>
</dbReference>
<dbReference type="GO" id="GO:0005524">
    <property type="term" value="F:ATP binding"/>
    <property type="evidence" value="ECO:0007669"/>
    <property type="project" value="UniProtKB-UniRule"/>
</dbReference>
<comment type="pathway">
    <text evidence="2 14">Cell wall biogenesis; peptidoglycan biosynthesis.</text>
</comment>
<evidence type="ECO:0000256" key="6">
    <source>
        <dbReference type="ARBA" id="ARBA00022618"/>
    </source>
</evidence>
<evidence type="ECO:0000256" key="11">
    <source>
        <dbReference type="ARBA" id="ARBA00023306"/>
    </source>
</evidence>
<dbReference type="InterPro" id="IPR004101">
    <property type="entry name" value="Mur_ligase_C"/>
</dbReference>
<evidence type="ECO:0000256" key="14">
    <source>
        <dbReference type="HAMAP-Rule" id="MF_00046"/>
    </source>
</evidence>
<accession>A0A8D5A155</accession>
<dbReference type="GO" id="GO:0008763">
    <property type="term" value="F:UDP-N-acetylmuramate-L-alanine ligase activity"/>
    <property type="evidence" value="ECO:0007669"/>
    <property type="project" value="UniProtKB-UniRule"/>
</dbReference>
<dbReference type="Gene3D" id="3.40.50.720">
    <property type="entry name" value="NAD(P)-binding Rossmann-like Domain"/>
    <property type="match status" value="1"/>
</dbReference>
<dbReference type="GO" id="GO:0071555">
    <property type="term" value="P:cell wall organization"/>
    <property type="evidence" value="ECO:0007669"/>
    <property type="project" value="UniProtKB-KW"/>
</dbReference>
<dbReference type="Gene3D" id="3.90.190.20">
    <property type="entry name" value="Mur ligase, C-terminal domain"/>
    <property type="match status" value="1"/>
</dbReference>
<keyword evidence="8 14" id="KW-0067">ATP-binding</keyword>
<gene>
    <name evidence="14 18" type="primary">murC</name>
    <name evidence="18" type="ORF">Dia5BBH33_09780</name>
</gene>
<evidence type="ECO:0000256" key="8">
    <source>
        <dbReference type="ARBA" id="ARBA00022840"/>
    </source>
</evidence>
<keyword evidence="19" id="KW-1185">Reference proteome</keyword>
<feature type="binding site" evidence="14">
    <location>
        <begin position="113"/>
        <end position="119"/>
    </location>
    <ligand>
        <name>ATP</name>
        <dbReference type="ChEBI" id="CHEBI:30616"/>
    </ligand>
</feature>
<dbReference type="InterPro" id="IPR050061">
    <property type="entry name" value="MurCDEF_pg_biosynth"/>
</dbReference>
<keyword evidence="9 14" id="KW-0133">Cell shape</keyword>
<comment type="similarity">
    <text evidence="14">Belongs to the MurCDEF family.</text>
</comment>
<evidence type="ECO:0000313" key="18">
    <source>
        <dbReference type="EMBL" id="BBK25043.1"/>
    </source>
</evidence>
<dbReference type="PANTHER" id="PTHR43445">
    <property type="entry name" value="UDP-N-ACETYLMURAMATE--L-ALANINE LIGASE-RELATED"/>
    <property type="match status" value="1"/>
</dbReference>
<dbReference type="InterPro" id="IPR036565">
    <property type="entry name" value="Mur-like_cat_sf"/>
</dbReference>
<keyword evidence="4 14" id="KW-0963">Cytoplasm</keyword>
<dbReference type="SUPFAM" id="SSF53623">
    <property type="entry name" value="MurD-like peptide ligases, catalytic domain"/>
    <property type="match status" value="1"/>
</dbReference>
<dbReference type="PANTHER" id="PTHR43445:SF3">
    <property type="entry name" value="UDP-N-ACETYLMURAMATE--L-ALANINE LIGASE"/>
    <property type="match status" value="1"/>
</dbReference>
<dbReference type="GO" id="GO:0005737">
    <property type="term" value="C:cytoplasm"/>
    <property type="evidence" value="ECO:0007669"/>
    <property type="project" value="UniProtKB-SubCell"/>
</dbReference>
<evidence type="ECO:0000256" key="2">
    <source>
        <dbReference type="ARBA" id="ARBA00004752"/>
    </source>
</evidence>
<reference evidence="19" key="1">
    <citation type="submission" date="2019-05" db="EMBL/GenBank/DDBJ databases">
        <title>Complete genome sequencing of Dialister sp. strain 5BBH33.</title>
        <authorList>
            <person name="Sakamoto M."/>
            <person name="Murakami T."/>
            <person name="Mori H."/>
        </authorList>
    </citation>
    <scope>NUCLEOTIDE SEQUENCE [LARGE SCALE GENOMIC DNA]</scope>
    <source>
        <strain evidence="19">5BBH33</strain>
    </source>
</reference>
<dbReference type="OrthoDB" id="9804126at2"/>
<proteinExistence type="inferred from homology"/>
<evidence type="ECO:0000259" key="15">
    <source>
        <dbReference type="Pfam" id="PF01225"/>
    </source>
</evidence>
<keyword evidence="7 14" id="KW-0547">Nucleotide-binding</keyword>
<dbReference type="Gene3D" id="3.40.1190.10">
    <property type="entry name" value="Mur-like, catalytic domain"/>
    <property type="match status" value="1"/>
</dbReference>
<feature type="domain" description="Mur ligase N-terminal catalytic" evidence="15">
    <location>
        <begin position="10"/>
        <end position="102"/>
    </location>
</feature>
<feature type="domain" description="Mur ligase C-terminal" evidence="16">
    <location>
        <begin position="313"/>
        <end position="444"/>
    </location>
</feature>
<dbReference type="HAMAP" id="MF_00046">
    <property type="entry name" value="MurC"/>
    <property type="match status" value="1"/>
</dbReference>
<dbReference type="Pfam" id="PF01225">
    <property type="entry name" value="Mur_ligase"/>
    <property type="match status" value="1"/>
</dbReference>
<dbReference type="KEGG" id="dho:Dia5BBH33_09780"/>
<evidence type="ECO:0000256" key="1">
    <source>
        <dbReference type="ARBA" id="ARBA00004496"/>
    </source>
</evidence>
<protein>
    <recommendedName>
        <fullName evidence="3 14">UDP-N-acetylmuramate--L-alanine ligase</fullName>
        <ecNumber evidence="3 14">6.3.2.8</ecNumber>
    </recommendedName>
    <alternativeName>
        <fullName evidence="14">UDP-N-acetylmuramoyl-L-alanine synthetase</fullName>
    </alternativeName>
</protein>
<dbReference type="GO" id="GO:0009252">
    <property type="term" value="P:peptidoglycan biosynthetic process"/>
    <property type="evidence" value="ECO:0007669"/>
    <property type="project" value="UniProtKB-UniRule"/>
</dbReference>
<dbReference type="UniPathway" id="UPA00219"/>
<evidence type="ECO:0000313" key="19">
    <source>
        <dbReference type="Proteomes" id="UP000320585"/>
    </source>
</evidence>
<keyword evidence="5 14" id="KW-0436">Ligase</keyword>
<comment type="function">
    <text evidence="14">Cell wall formation.</text>
</comment>
<comment type="subcellular location">
    <subcellularLocation>
        <location evidence="1 14">Cytoplasm</location>
    </subcellularLocation>
</comment>
<dbReference type="Pfam" id="PF08245">
    <property type="entry name" value="Mur_ligase_M"/>
    <property type="match status" value="1"/>
</dbReference>
<keyword evidence="6 14" id="KW-0132">Cell division</keyword>
<evidence type="ECO:0000256" key="3">
    <source>
        <dbReference type="ARBA" id="ARBA00012211"/>
    </source>
</evidence>
<dbReference type="GO" id="GO:0051301">
    <property type="term" value="P:cell division"/>
    <property type="evidence" value="ECO:0007669"/>
    <property type="project" value="UniProtKB-KW"/>
</dbReference>
<dbReference type="InterPro" id="IPR000713">
    <property type="entry name" value="Mur_ligase_N"/>
</dbReference>
<dbReference type="Pfam" id="PF02875">
    <property type="entry name" value="Mur_ligase_C"/>
    <property type="match status" value="1"/>
</dbReference>
<evidence type="ECO:0000256" key="4">
    <source>
        <dbReference type="ARBA" id="ARBA00022490"/>
    </source>
</evidence>
<dbReference type="EC" id="6.3.2.8" evidence="3 14"/>
<evidence type="ECO:0000256" key="5">
    <source>
        <dbReference type="ARBA" id="ARBA00022598"/>
    </source>
</evidence>
<evidence type="ECO:0000256" key="13">
    <source>
        <dbReference type="ARBA" id="ARBA00047833"/>
    </source>
</evidence>
<keyword evidence="12 14" id="KW-0961">Cell wall biogenesis/degradation</keyword>
<evidence type="ECO:0000256" key="10">
    <source>
        <dbReference type="ARBA" id="ARBA00022984"/>
    </source>
</evidence>
<dbReference type="InterPro" id="IPR036615">
    <property type="entry name" value="Mur_ligase_C_dom_sf"/>
</dbReference>
<dbReference type="SUPFAM" id="SSF53244">
    <property type="entry name" value="MurD-like peptide ligases, peptide-binding domain"/>
    <property type="match status" value="1"/>
</dbReference>
<dbReference type="InterPro" id="IPR013221">
    <property type="entry name" value="Mur_ligase_cen"/>
</dbReference>
<keyword evidence="10 14" id="KW-0573">Peptidoglycan synthesis</keyword>
<dbReference type="Proteomes" id="UP000320585">
    <property type="component" value="Chromosome"/>
</dbReference>
<dbReference type="GeneID" id="92716191"/>
<comment type="catalytic activity">
    <reaction evidence="13 14">
        <text>UDP-N-acetyl-alpha-D-muramate + L-alanine + ATP = UDP-N-acetyl-alpha-D-muramoyl-L-alanine + ADP + phosphate + H(+)</text>
        <dbReference type="Rhea" id="RHEA:23372"/>
        <dbReference type="ChEBI" id="CHEBI:15378"/>
        <dbReference type="ChEBI" id="CHEBI:30616"/>
        <dbReference type="ChEBI" id="CHEBI:43474"/>
        <dbReference type="ChEBI" id="CHEBI:57972"/>
        <dbReference type="ChEBI" id="CHEBI:70757"/>
        <dbReference type="ChEBI" id="CHEBI:83898"/>
        <dbReference type="ChEBI" id="CHEBI:456216"/>
        <dbReference type="EC" id="6.3.2.8"/>
    </reaction>
</comment>
<sequence>MNLNNYKTVFFIGIGGMGMRALAAILLDKGFAVKGSDKNNSDFLKDIASKGAEVFIGHKAEHVHGADCVIISTAIAEDNPELVEAKRLGIPVFHRSDVLASVLSWGKAITVAGAHGKSTTSAMIGEIFFESGEDPTIVLGASASYINGNSYLGKGDYVIAEADESDGSFLKFNSYVTVVMNIEDDHLDHYGSIENIRKAFVEFIEKIHDASGAAILCNDSEGIRAVIPSIDKKIITYGIDVKSDYMAVNRKYENGYFCFDVIHENDNLGTIKLQIPGVHNTRDALGAVATALYCEIPFDKIAAALSNFCGVKRRFETKAKIDDLWIIDDYAHHPTEIKATLKGARETGSRRIICAFQPHRYSRTKLLKDEFADAFVDADVIFFTDIYSAGEKPIEGIDGKLIPEIVKAKFPDKEVYYVENVNDLPEKLYDFLRPHDMFITMGAGNIYTAGEKLIELIKEKGIASDYKK</sequence>
<feature type="domain" description="Mur ligase central" evidence="17">
    <location>
        <begin position="111"/>
        <end position="291"/>
    </location>
</feature>
<evidence type="ECO:0000256" key="9">
    <source>
        <dbReference type="ARBA" id="ARBA00022960"/>
    </source>
</evidence>
<name>A0A8D5A155_9FIRM</name>
<evidence type="ECO:0000259" key="16">
    <source>
        <dbReference type="Pfam" id="PF02875"/>
    </source>
</evidence>
<dbReference type="NCBIfam" id="TIGR01082">
    <property type="entry name" value="murC"/>
    <property type="match status" value="1"/>
</dbReference>
<evidence type="ECO:0000259" key="17">
    <source>
        <dbReference type="Pfam" id="PF08245"/>
    </source>
</evidence>
<dbReference type="GO" id="GO:0008360">
    <property type="term" value="P:regulation of cell shape"/>
    <property type="evidence" value="ECO:0007669"/>
    <property type="project" value="UniProtKB-KW"/>
</dbReference>
<dbReference type="SUPFAM" id="SSF51984">
    <property type="entry name" value="MurCD N-terminal domain"/>
    <property type="match status" value="1"/>
</dbReference>
<evidence type="ECO:0000256" key="7">
    <source>
        <dbReference type="ARBA" id="ARBA00022741"/>
    </source>
</evidence>
<dbReference type="RefSeq" id="WP_143332501.1">
    <property type="nucleotide sequence ID" value="NZ_AP019697.1"/>
</dbReference>
<dbReference type="EMBL" id="AP019697">
    <property type="protein sequence ID" value="BBK25043.1"/>
    <property type="molecule type" value="Genomic_DNA"/>
</dbReference>
<keyword evidence="11 14" id="KW-0131">Cell cycle</keyword>
<organism evidence="18 19">
    <name type="scientific">Dialister hominis</name>
    <dbReference type="NCBI Taxonomy" id="2582419"/>
    <lineage>
        <taxon>Bacteria</taxon>
        <taxon>Bacillati</taxon>
        <taxon>Bacillota</taxon>
        <taxon>Negativicutes</taxon>
        <taxon>Veillonellales</taxon>
        <taxon>Veillonellaceae</taxon>
        <taxon>Dialister</taxon>
    </lineage>
</organism>